<evidence type="ECO:0000313" key="8">
    <source>
        <dbReference type="EMBL" id="ATX71347.1"/>
    </source>
</evidence>
<dbReference type="Pfam" id="PF05103">
    <property type="entry name" value="DivIVA"/>
    <property type="match status" value="1"/>
</dbReference>
<evidence type="ECO:0008006" key="10">
    <source>
        <dbReference type="Google" id="ProtNLM"/>
    </source>
</evidence>
<dbReference type="GO" id="GO:0005737">
    <property type="term" value="C:cytoplasm"/>
    <property type="evidence" value="ECO:0007669"/>
    <property type="project" value="UniProtKB-SubCell"/>
</dbReference>
<evidence type="ECO:0000256" key="5">
    <source>
        <dbReference type="ARBA" id="ARBA00023054"/>
    </source>
</evidence>
<evidence type="ECO:0000256" key="6">
    <source>
        <dbReference type="ARBA" id="ARBA00023306"/>
    </source>
</evidence>
<keyword evidence="6" id="KW-0131">Cell cycle</keyword>
<dbReference type="Proteomes" id="UP000231179">
    <property type="component" value="Chromosome"/>
</dbReference>
<dbReference type="GO" id="GO:0008360">
    <property type="term" value="P:regulation of cell shape"/>
    <property type="evidence" value="ECO:0007669"/>
    <property type="project" value="UniProtKB-KW"/>
</dbReference>
<dbReference type="RefSeq" id="WP_157795161.1">
    <property type="nucleotide sequence ID" value="NZ_CP015819.1"/>
</dbReference>
<gene>
    <name evidence="8" type="ORF">SCLAR_v1c10470</name>
</gene>
<dbReference type="KEGG" id="scla:SCLARK_001500"/>
<dbReference type="Gene3D" id="6.10.250.660">
    <property type="match status" value="1"/>
</dbReference>
<organism evidence="8 9">
    <name type="scientific">Spiroplasma clarkii</name>
    <dbReference type="NCBI Taxonomy" id="2139"/>
    <lineage>
        <taxon>Bacteria</taxon>
        <taxon>Bacillati</taxon>
        <taxon>Mycoplasmatota</taxon>
        <taxon>Mollicutes</taxon>
        <taxon>Entomoplasmatales</taxon>
        <taxon>Spiroplasmataceae</taxon>
        <taxon>Spiroplasma</taxon>
    </lineage>
</organism>
<dbReference type="InterPro" id="IPR011229">
    <property type="entry name" value="Cell_cycle_GpsB"/>
</dbReference>
<dbReference type="InterPro" id="IPR019933">
    <property type="entry name" value="DivIVA_domain"/>
</dbReference>
<proteinExistence type="predicted"/>
<dbReference type="InterPro" id="IPR007793">
    <property type="entry name" value="DivIVA_fam"/>
</dbReference>
<evidence type="ECO:0000256" key="2">
    <source>
        <dbReference type="ARBA" id="ARBA00022490"/>
    </source>
</evidence>
<dbReference type="NCBIfam" id="TIGR03544">
    <property type="entry name" value="DivI1A_domain"/>
    <property type="match status" value="1"/>
</dbReference>
<dbReference type="AlphaFoldDB" id="A0A1Y0L211"/>
<keyword evidence="5 7" id="KW-0175">Coiled coil</keyword>
<dbReference type="EMBL" id="CP024870">
    <property type="protein sequence ID" value="ATX71347.1"/>
    <property type="molecule type" value="Genomic_DNA"/>
</dbReference>
<sequence length="109" mass="12784">MAGYIRYTSKHILEEDFEIEYKGYKCEEVDNFLDGIAEDYKLFEDKLKVLQKENERLNAELKATNEKLSVVESAITEKDEKVRELSSSSGPYVKLHERLSEVEKKTFKK</sequence>
<keyword evidence="9" id="KW-1185">Reference proteome</keyword>
<dbReference type="PIRSF" id="PIRSF029938">
    <property type="entry name" value="UCP029938"/>
    <property type="match status" value="1"/>
</dbReference>
<dbReference type="GO" id="GO:0051301">
    <property type="term" value="P:cell division"/>
    <property type="evidence" value="ECO:0007669"/>
    <property type="project" value="UniProtKB-KW"/>
</dbReference>
<name>A0A1Y0L211_9MOLU</name>
<comment type="subcellular location">
    <subcellularLocation>
        <location evidence="1">Cytoplasm</location>
    </subcellularLocation>
</comment>
<accession>A0A1Y0L211</accession>
<protein>
    <recommendedName>
        <fullName evidence="10">DivIVA domain-containing protein</fullName>
    </recommendedName>
</protein>
<feature type="coiled-coil region" evidence="7">
    <location>
        <begin position="33"/>
        <end position="74"/>
    </location>
</feature>
<keyword evidence="4" id="KW-0133">Cell shape</keyword>
<evidence type="ECO:0000256" key="3">
    <source>
        <dbReference type="ARBA" id="ARBA00022618"/>
    </source>
</evidence>
<reference evidence="8 9" key="1">
    <citation type="submission" date="2017-11" db="EMBL/GenBank/DDBJ databases">
        <title>Complete genome sequence of Spiroplasma clarkii CN-5 (DSM 19994).</title>
        <authorList>
            <person name="Tsai Y.-M."/>
            <person name="Chang A."/>
            <person name="Lo W.-S."/>
            <person name="Kuo C.-H."/>
        </authorList>
    </citation>
    <scope>NUCLEOTIDE SEQUENCE [LARGE SCALE GENOMIC DNA]</scope>
    <source>
        <strain evidence="8 9">CN-5</strain>
    </source>
</reference>
<evidence type="ECO:0000256" key="1">
    <source>
        <dbReference type="ARBA" id="ARBA00004496"/>
    </source>
</evidence>
<evidence type="ECO:0000256" key="4">
    <source>
        <dbReference type="ARBA" id="ARBA00022960"/>
    </source>
</evidence>
<keyword evidence="3" id="KW-0132">Cell division</keyword>
<evidence type="ECO:0000256" key="7">
    <source>
        <dbReference type="SAM" id="Coils"/>
    </source>
</evidence>
<keyword evidence="2" id="KW-0963">Cytoplasm</keyword>
<evidence type="ECO:0000313" key="9">
    <source>
        <dbReference type="Proteomes" id="UP000231179"/>
    </source>
</evidence>